<evidence type="ECO:0000313" key="3">
    <source>
        <dbReference type="Proteomes" id="UP000009168"/>
    </source>
</evidence>
<evidence type="ECO:0000313" key="2">
    <source>
        <dbReference type="EMBL" id="EWS72029.1"/>
    </source>
</evidence>
<sequence>MFSEPAYIAIPGAFITFITAIPLWYFYRRSDRQIYKARSPLLSINCLIFELICFWIILVSSVINYNEELPTQMNVTLWQCPNENSVINLDRQVTLNTILIAIFTARINPYFWIVIVLDLWVVVATGYIVIYVDMKQQGESYVLFHETLIENIQNFMLHKDQYDYKQIFSLFLNNLAYDNKKSSFSSQVSENHLKKSMIIYDLYIDIILIEININEDDSEIESIQAQNNNNNNAETQIQSQFQSIISDYFTPTNKDTYLGALYGIDQQCRRNMDLFQQSETSSVSISNQLVNVIITKTKSYMNEFFNEFKKTHSFHFIRIMMANNSSVCQRLASFNLISFNNQ</sequence>
<keyword evidence="1 2" id="KW-0812">Transmembrane</keyword>
<feature type="transmembrane region" description="Helical" evidence="1">
    <location>
        <begin position="39"/>
        <end position="63"/>
    </location>
</feature>
<dbReference type="Proteomes" id="UP000009168">
    <property type="component" value="Unassembled WGS sequence"/>
</dbReference>
<proteinExistence type="predicted"/>
<keyword evidence="1" id="KW-0472">Membrane</keyword>
<organism evidence="2 3">
    <name type="scientific">Tetrahymena thermophila (strain SB210)</name>
    <dbReference type="NCBI Taxonomy" id="312017"/>
    <lineage>
        <taxon>Eukaryota</taxon>
        <taxon>Sar</taxon>
        <taxon>Alveolata</taxon>
        <taxon>Ciliophora</taxon>
        <taxon>Intramacronucleata</taxon>
        <taxon>Oligohymenophorea</taxon>
        <taxon>Hymenostomatida</taxon>
        <taxon>Tetrahymenina</taxon>
        <taxon>Tetrahymenidae</taxon>
        <taxon>Tetrahymena</taxon>
    </lineage>
</organism>
<dbReference type="KEGG" id="tet:TTHERM_000658719"/>
<name>W7XGJ0_TETTS</name>
<dbReference type="EMBL" id="GG662471">
    <property type="protein sequence ID" value="EWS72029.1"/>
    <property type="molecule type" value="Genomic_DNA"/>
</dbReference>
<feature type="transmembrane region" description="Helical" evidence="1">
    <location>
        <begin position="110"/>
        <end position="132"/>
    </location>
</feature>
<accession>W7XGJ0</accession>
<feature type="transmembrane region" description="Helical" evidence="1">
    <location>
        <begin position="6"/>
        <end position="27"/>
    </location>
</feature>
<evidence type="ECO:0000256" key="1">
    <source>
        <dbReference type="SAM" id="Phobius"/>
    </source>
</evidence>
<reference evidence="3" key="1">
    <citation type="journal article" date="2006" name="PLoS Biol.">
        <title>Macronuclear genome sequence of the ciliate Tetrahymena thermophila, a model eukaryote.</title>
        <authorList>
            <person name="Eisen J.A."/>
            <person name="Coyne R.S."/>
            <person name="Wu M."/>
            <person name="Wu D."/>
            <person name="Thiagarajan M."/>
            <person name="Wortman J.R."/>
            <person name="Badger J.H."/>
            <person name="Ren Q."/>
            <person name="Amedeo P."/>
            <person name="Jones K.M."/>
            <person name="Tallon L.J."/>
            <person name="Delcher A.L."/>
            <person name="Salzberg S.L."/>
            <person name="Silva J.C."/>
            <person name="Haas B.J."/>
            <person name="Majoros W.H."/>
            <person name="Farzad M."/>
            <person name="Carlton J.M."/>
            <person name="Smith R.K. Jr."/>
            <person name="Garg J."/>
            <person name="Pearlman R.E."/>
            <person name="Karrer K.M."/>
            <person name="Sun L."/>
            <person name="Manning G."/>
            <person name="Elde N.C."/>
            <person name="Turkewitz A.P."/>
            <person name="Asai D.J."/>
            <person name="Wilkes D.E."/>
            <person name="Wang Y."/>
            <person name="Cai H."/>
            <person name="Collins K."/>
            <person name="Stewart B.A."/>
            <person name="Lee S.R."/>
            <person name="Wilamowska K."/>
            <person name="Weinberg Z."/>
            <person name="Ruzzo W.L."/>
            <person name="Wloga D."/>
            <person name="Gaertig J."/>
            <person name="Frankel J."/>
            <person name="Tsao C.-C."/>
            <person name="Gorovsky M.A."/>
            <person name="Keeling P.J."/>
            <person name="Waller R.F."/>
            <person name="Patron N.J."/>
            <person name="Cherry J.M."/>
            <person name="Stover N.A."/>
            <person name="Krieger C.J."/>
            <person name="del Toro C."/>
            <person name="Ryder H.F."/>
            <person name="Williamson S.C."/>
            <person name="Barbeau R.A."/>
            <person name="Hamilton E.P."/>
            <person name="Orias E."/>
        </authorList>
    </citation>
    <scope>NUCLEOTIDE SEQUENCE [LARGE SCALE GENOMIC DNA]</scope>
    <source>
        <strain evidence="3">SB210</strain>
    </source>
</reference>
<dbReference type="RefSeq" id="XP_012655436.1">
    <property type="nucleotide sequence ID" value="XM_012799982.1"/>
</dbReference>
<keyword evidence="3" id="KW-1185">Reference proteome</keyword>
<keyword evidence="1" id="KW-1133">Transmembrane helix</keyword>
<dbReference type="AlphaFoldDB" id="W7XGJ0"/>
<dbReference type="InParanoid" id="W7XGJ0"/>
<gene>
    <name evidence="2" type="ORF">TTHERM_000658719</name>
</gene>
<dbReference type="GeneID" id="24440075"/>
<protein>
    <submittedName>
        <fullName evidence="2">Transmembrane protein, putative</fullName>
    </submittedName>
</protein>